<dbReference type="Pfam" id="PF00069">
    <property type="entry name" value="Pkinase"/>
    <property type="match status" value="1"/>
</dbReference>
<dbReference type="STRING" id="326424.FRAAL3306"/>
<dbReference type="GO" id="GO:0005524">
    <property type="term" value="F:ATP binding"/>
    <property type="evidence" value="ECO:0007669"/>
    <property type="project" value="UniProtKB-UniRule"/>
</dbReference>
<evidence type="ECO:0000256" key="5">
    <source>
        <dbReference type="PROSITE-ProRule" id="PRU00221"/>
    </source>
</evidence>
<dbReference type="CDD" id="cd00200">
    <property type="entry name" value="WD40"/>
    <property type="match status" value="1"/>
</dbReference>
<feature type="repeat" description="WD" evidence="5">
    <location>
        <begin position="463"/>
        <end position="504"/>
    </location>
</feature>
<feature type="repeat" description="WD" evidence="5">
    <location>
        <begin position="509"/>
        <end position="543"/>
    </location>
</feature>
<evidence type="ECO:0000256" key="3">
    <source>
        <dbReference type="ARBA" id="ARBA00022741"/>
    </source>
</evidence>
<evidence type="ECO:0000259" key="8">
    <source>
        <dbReference type="PROSITE" id="PS50011"/>
    </source>
</evidence>
<dbReference type="SMART" id="SM00220">
    <property type="entry name" value="S_TKc"/>
    <property type="match status" value="1"/>
</dbReference>
<dbReference type="EMBL" id="CT573213">
    <property type="protein sequence ID" value="CAJ61950.1"/>
    <property type="molecule type" value="Genomic_DNA"/>
</dbReference>
<dbReference type="PROSITE" id="PS00108">
    <property type="entry name" value="PROTEIN_KINASE_ST"/>
    <property type="match status" value="1"/>
</dbReference>
<dbReference type="HOGENOM" id="CLU_000288_135_4_11"/>
<dbReference type="PROSITE" id="PS50294">
    <property type="entry name" value="WD_REPEATS_REGION"/>
    <property type="match status" value="6"/>
</dbReference>
<evidence type="ECO:0000256" key="7">
    <source>
        <dbReference type="SAM" id="MobiDB-lite"/>
    </source>
</evidence>
<dbReference type="InterPro" id="IPR000719">
    <property type="entry name" value="Prot_kinase_dom"/>
</dbReference>
<feature type="repeat" description="WD" evidence="5">
    <location>
        <begin position="648"/>
        <end position="681"/>
    </location>
</feature>
<dbReference type="PRINTS" id="PR00320">
    <property type="entry name" value="GPROTEINBRPT"/>
</dbReference>
<feature type="binding site" evidence="6">
    <location>
        <position position="110"/>
    </location>
    <ligand>
        <name>ATP</name>
        <dbReference type="ChEBI" id="CHEBI:30616"/>
    </ligand>
</feature>
<name>Q0RKK8_FRAAA</name>
<feature type="repeat" description="WD" evidence="5">
    <location>
        <begin position="740"/>
        <end position="781"/>
    </location>
</feature>
<dbReference type="eggNOG" id="COG0515">
    <property type="taxonomic scope" value="Bacteria"/>
</dbReference>
<protein>
    <submittedName>
        <fullName evidence="9">Serine/threonine-protein kinase pkwA WD40 domains</fullName>
        <ecNumber evidence="9">2.7.11.1</ecNumber>
    </submittedName>
</protein>
<feature type="repeat" description="WD" evidence="5">
    <location>
        <begin position="694"/>
        <end position="727"/>
    </location>
</feature>
<dbReference type="InterPro" id="IPR020472">
    <property type="entry name" value="WD40_PAC1"/>
</dbReference>
<dbReference type="AlphaFoldDB" id="Q0RKK8"/>
<dbReference type="PROSITE" id="PS00678">
    <property type="entry name" value="WD_REPEATS_1"/>
    <property type="match status" value="3"/>
</dbReference>
<dbReference type="Pfam" id="PF00400">
    <property type="entry name" value="WD40"/>
    <property type="match status" value="5"/>
</dbReference>
<dbReference type="EC" id="2.7.11.1" evidence="9"/>
<dbReference type="Proteomes" id="UP000000657">
    <property type="component" value="Chromosome"/>
</dbReference>
<evidence type="ECO:0000256" key="6">
    <source>
        <dbReference type="PROSITE-ProRule" id="PRU10141"/>
    </source>
</evidence>
<dbReference type="SUPFAM" id="SSF56112">
    <property type="entry name" value="Protein kinase-like (PK-like)"/>
    <property type="match status" value="1"/>
</dbReference>
<dbReference type="InterPro" id="IPR015943">
    <property type="entry name" value="WD40/YVTN_repeat-like_dom_sf"/>
</dbReference>
<dbReference type="Gene3D" id="1.10.510.10">
    <property type="entry name" value="Transferase(Phosphotransferase) domain 1"/>
    <property type="match status" value="1"/>
</dbReference>
<dbReference type="PANTHER" id="PTHR22847:SF637">
    <property type="entry name" value="WD REPEAT DOMAIN 5B"/>
    <property type="match status" value="1"/>
</dbReference>
<dbReference type="PROSITE" id="PS50082">
    <property type="entry name" value="WD_REPEATS_2"/>
    <property type="match status" value="6"/>
</dbReference>
<dbReference type="InterPro" id="IPR008271">
    <property type="entry name" value="Ser/Thr_kinase_AS"/>
</dbReference>
<keyword evidence="3 6" id="KW-0547">Nucleotide-binding</keyword>
<keyword evidence="9" id="KW-0418">Kinase</keyword>
<keyword evidence="2" id="KW-0677">Repeat</keyword>
<keyword evidence="4 6" id="KW-0067">ATP-binding</keyword>
<feature type="compositionally biased region" description="Low complexity" evidence="7">
    <location>
        <begin position="364"/>
        <end position="387"/>
    </location>
</feature>
<keyword evidence="10" id="KW-1185">Reference proteome</keyword>
<dbReference type="InterPro" id="IPR017441">
    <property type="entry name" value="Protein_kinase_ATP_BS"/>
</dbReference>
<dbReference type="PROSITE" id="PS50011">
    <property type="entry name" value="PROTEIN_KINASE_DOM"/>
    <property type="match status" value="1"/>
</dbReference>
<organism evidence="9 10">
    <name type="scientific">Frankia alni (strain DSM 45986 / CECT 9034 / ACN14a)</name>
    <dbReference type="NCBI Taxonomy" id="326424"/>
    <lineage>
        <taxon>Bacteria</taxon>
        <taxon>Bacillati</taxon>
        <taxon>Actinomycetota</taxon>
        <taxon>Actinomycetes</taxon>
        <taxon>Frankiales</taxon>
        <taxon>Frankiaceae</taxon>
        <taxon>Frankia</taxon>
    </lineage>
</organism>
<sequence>MCQVMRRPARCRGPSWLRVVPLLSGRGDVEPLSWMRSKAIGSRIVSGEMDGSGVVLGKGWRGAGPGVIVDRKRVGAALPGYELGDQLGAGGFGLVLAGWHRRLQRDVAIKVLTAGGYDRAAAGFAAEARILARLDHAHIVRVYDYVETGDLRLIVMEMLGGGTLTSRRTTLSQPGACAVGLAVAGALSCAHAEGVLHRDIKPDNVLFDLAGMPKVADFGIAKLVLGGAGNASAVIGTPLFMAPEQRAGGRLGAATDLYALGMVLYLLLGGVTPGEPNQSAGAVRGKRGARDLRTPVRVPAPVAEVVTRALAENPADRPQSAQVFALELARAAASAYGPGWIARSGVPLRLDDDVRLAAERPPATIHAASPSASSPPASSPPASSSPASSPPALAPRGSPDRRRHRAQPDRRPTPQPPAGRRGRRRLLAVAAALLLAVAGTVVTVVASHQDVDPPAAEPLGPPLTGHTNWVTSVAFSTDGRLLASASKDGTVRLWAVSDSAHAHALGPPLPGRTDGVVSLAFSPDSRLLASGNWDATVRLWDVSDPAHPHPPTMVPPADAGPVSSVEFYRDDRTLVESNTDGVVRVWDVSDPAHPQPRSRFPTGHTDNSWARPVLAPNGTVLAGPAGDNSVGLWDMSDLAHPRMFGRPLSGHRGSVYGIAFSTDLRTLATGSKDTTVRLWDITDPAAPAPLGRALSGHTSTVWSVAFSPDGRTLASASFDQTIRLWDVTDRAHPRPLGPPLSGHTDFVQSVAFSPDGRLLASGGRDHTIRLWTIPAGSRAAGR</sequence>
<reference evidence="9 10" key="1">
    <citation type="journal article" date="2007" name="Genome Res.">
        <title>Genome characteristics of facultatively symbiotic Frankia sp. strains reflect host range and host plant biogeography.</title>
        <authorList>
            <person name="Normand P."/>
            <person name="Lapierre P."/>
            <person name="Tisa L.S."/>
            <person name="Gogarten J.P."/>
            <person name="Alloisio N."/>
            <person name="Bagnarol E."/>
            <person name="Bassi C.A."/>
            <person name="Berry A.M."/>
            <person name="Bickhart D.M."/>
            <person name="Choisne N."/>
            <person name="Couloux A."/>
            <person name="Cournoyer B."/>
            <person name="Cruveiller S."/>
            <person name="Daubin V."/>
            <person name="Demange N."/>
            <person name="Francino M.P."/>
            <person name="Goltsman E."/>
            <person name="Huang Y."/>
            <person name="Kopp O.R."/>
            <person name="Labarre L."/>
            <person name="Lapidus A."/>
            <person name="Lavire C."/>
            <person name="Marechal J."/>
            <person name="Martinez M."/>
            <person name="Mastronunzio J.E."/>
            <person name="Mullin B.C."/>
            <person name="Niemann J."/>
            <person name="Pujic P."/>
            <person name="Rawnsley T."/>
            <person name="Rouy Z."/>
            <person name="Schenowitz C."/>
            <person name="Sellstedt A."/>
            <person name="Tavares F."/>
            <person name="Tomkins J.P."/>
            <person name="Vallenet D."/>
            <person name="Valverde C."/>
            <person name="Wall L.G."/>
            <person name="Wang Y."/>
            <person name="Medigue C."/>
            <person name="Benson D.R."/>
        </authorList>
    </citation>
    <scope>NUCLEOTIDE SEQUENCE [LARGE SCALE GENOMIC DNA]</scope>
    <source>
        <strain evidence="10">DSM 45986 / CECT 9034 / ACN14a</strain>
    </source>
</reference>
<evidence type="ECO:0000256" key="4">
    <source>
        <dbReference type="ARBA" id="ARBA00022840"/>
    </source>
</evidence>
<dbReference type="Gene3D" id="2.130.10.10">
    <property type="entry name" value="YVTN repeat-like/Quinoprotein amine dehydrogenase"/>
    <property type="match status" value="3"/>
</dbReference>
<evidence type="ECO:0000313" key="9">
    <source>
        <dbReference type="EMBL" id="CAJ61950.1"/>
    </source>
</evidence>
<evidence type="ECO:0000256" key="1">
    <source>
        <dbReference type="ARBA" id="ARBA00022574"/>
    </source>
</evidence>
<dbReference type="KEGG" id="fal:FRAAL3306"/>
<feature type="domain" description="Protein kinase" evidence="8">
    <location>
        <begin position="81"/>
        <end position="329"/>
    </location>
</feature>
<evidence type="ECO:0000256" key="2">
    <source>
        <dbReference type="ARBA" id="ARBA00022737"/>
    </source>
</evidence>
<dbReference type="InterPro" id="IPR001680">
    <property type="entry name" value="WD40_rpt"/>
</dbReference>
<accession>Q0RKK8</accession>
<dbReference type="CDD" id="cd14014">
    <property type="entry name" value="STKc_PknB_like"/>
    <property type="match status" value="1"/>
</dbReference>
<evidence type="ECO:0000313" key="10">
    <source>
        <dbReference type="Proteomes" id="UP000000657"/>
    </source>
</evidence>
<dbReference type="PANTHER" id="PTHR22847">
    <property type="entry name" value="WD40 REPEAT PROTEIN"/>
    <property type="match status" value="1"/>
</dbReference>
<keyword evidence="9" id="KW-0808">Transferase</keyword>
<dbReference type="InterPro" id="IPR011009">
    <property type="entry name" value="Kinase-like_dom_sf"/>
</dbReference>
<dbReference type="PROSITE" id="PS00107">
    <property type="entry name" value="PROTEIN_KINASE_ATP"/>
    <property type="match status" value="1"/>
</dbReference>
<keyword evidence="1 5" id="KW-0853">WD repeat</keyword>
<dbReference type="eggNOG" id="COG2319">
    <property type="taxonomic scope" value="Bacteria"/>
</dbReference>
<dbReference type="SUPFAM" id="SSF50978">
    <property type="entry name" value="WD40 repeat-like"/>
    <property type="match status" value="1"/>
</dbReference>
<dbReference type="InterPro" id="IPR019775">
    <property type="entry name" value="WD40_repeat_CS"/>
</dbReference>
<dbReference type="SMART" id="SM00320">
    <property type="entry name" value="WD40"/>
    <property type="match status" value="7"/>
</dbReference>
<feature type="repeat" description="WD" evidence="5">
    <location>
        <begin position="555"/>
        <end position="589"/>
    </location>
</feature>
<dbReference type="GO" id="GO:0004674">
    <property type="term" value="F:protein serine/threonine kinase activity"/>
    <property type="evidence" value="ECO:0007669"/>
    <property type="project" value="UniProtKB-EC"/>
</dbReference>
<dbReference type="InterPro" id="IPR036322">
    <property type="entry name" value="WD40_repeat_dom_sf"/>
</dbReference>
<proteinExistence type="predicted"/>
<gene>
    <name evidence="9" type="ordered locus">FRAAL3306</name>
</gene>
<feature type="region of interest" description="Disordered" evidence="7">
    <location>
        <begin position="364"/>
        <end position="423"/>
    </location>
</feature>